<dbReference type="PRINTS" id="PR00445">
    <property type="entry name" value="HUPFHYPC"/>
</dbReference>
<comment type="similarity">
    <text evidence="1">Belongs to the HupF/HypC family.</text>
</comment>
<dbReference type="RefSeq" id="WP_137732288.1">
    <property type="nucleotide sequence ID" value="NZ_BJCL01000003.1"/>
</dbReference>
<sequence length="113" mass="11751">MCIGIPLQVLALSPGHALCDDAGTPRQVRTTLLGDGITPGDWLLVFLDNAIERLSPARAAEIRHTLALLAGAMAGRQLDSSGDAGFDLPSRWTTAQLHALSGQPVSASTPEAP</sequence>
<keyword evidence="3" id="KW-1185">Reference proteome</keyword>
<name>A0A480ALF1_9BURK</name>
<dbReference type="AlphaFoldDB" id="A0A480ALF1"/>
<organism evidence="2 3">
    <name type="scientific">Pseudaquabacterium pictum</name>
    <dbReference type="NCBI Taxonomy" id="2315236"/>
    <lineage>
        <taxon>Bacteria</taxon>
        <taxon>Pseudomonadati</taxon>
        <taxon>Pseudomonadota</taxon>
        <taxon>Betaproteobacteria</taxon>
        <taxon>Burkholderiales</taxon>
        <taxon>Sphaerotilaceae</taxon>
        <taxon>Pseudaquabacterium</taxon>
    </lineage>
</organism>
<dbReference type="PANTHER" id="PTHR35177:SF2">
    <property type="entry name" value="HYDROGENASE MATURATION FACTOR HYBG"/>
    <property type="match status" value="1"/>
</dbReference>
<dbReference type="PANTHER" id="PTHR35177">
    <property type="entry name" value="HYDROGENASE MATURATION FACTOR HYBG"/>
    <property type="match status" value="1"/>
</dbReference>
<dbReference type="Gene3D" id="2.30.30.140">
    <property type="match status" value="1"/>
</dbReference>
<evidence type="ECO:0000256" key="1">
    <source>
        <dbReference type="ARBA" id="ARBA00006018"/>
    </source>
</evidence>
<dbReference type="GO" id="GO:0051604">
    <property type="term" value="P:protein maturation"/>
    <property type="evidence" value="ECO:0007669"/>
    <property type="project" value="TreeGrafter"/>
</dbReference>
<dbReference type="Proteomes" id="UP000301751">
    <property type="component" value="Unassembled WGS sequence"/>
</dbReference>
<accession>A0A480ALF1</accession>
<evidence type="ECO:0008006" key="4">
    <source>
        <dbReference type="Google" id="ProtNLM"/>
    </source>
</evidence>
<dbReference type="InterPro" id="IPR019812">
    <property type="entry name" value="Hydgase_assmbl_chp_CS"/>
</dbReference>
<evidence type="ECO:0000313" key="2">
    <source>
        <dbReference type="EMBL" id="GCL62539.1"/>
    </source>
</evidence>
<protein>
    <recommendedName>
        <fullName evidence="4">Hydrogenase</fullName>
    </recommendedName>
</protein>
<evidence type="ECO:0000313" key="3">
    <source>
        <dbReference type="Proteomes" id="UP000301751"/>
    </source>
</evidence>
<reference evidence="3" key="1">
    <citation type="submission" date="2019-03" db="EMBL/GenBank/DDBJ databases">
        <title>Aquabacterium pictum sp.nov., the first bacteriochlorophyll a-containing freshwater bacterium in the genus Aquabacterium of the class Betaproteobacteria.</title>
        <authorList>
            <person name="Hirose S."/>
            <person name="Tank M."/>
            <person name="Hara E."/>
            <person name="Tamaki H."/>
            <person name="Takaichi S."/>
            <person name="Haruta S."/>
            <person name="Hanada S."/>
        </authorList>
    </citation>
    <scope>NUCLEOTIDE SEQUENCE [LARGE SCALE GENOMIC DNA]</scope>
    <source>
        <strain evidence="3">W35</strain>
    </source>
</reference>
<proteinExistence type="inferred from homology"/>
<dbReference type="OrthoDB" id="9806017at2"/>
<dbReference type="EMBL" id="BJCL01000003">
    <property type="protein sequence ID" value="GCL62539.1"/>
    <property type="molecule type" value="Genomic_DNA"/>
</dbReference>
<dbReference type="InterPro" id="IPR001109">
    <property type="entry name" value="Hydrogenase_HupF/HypC"/>
</dbReference>
<dbReference type="NCBIfam" id="TIGR00074">
    <property type="entry name" value="hypC_hupF"/>
    <property type="match status" value="1"/>
</dbReference>
<comment type="caution">
    <text evidence="2">The sequence shown here is derived from an EMBL/GenBank/DDBJ whole genome shotgun (WGS) entry which is preliminary data.</text>
</comment>
<dbReference type="GO" id="GO:1902670">
    <property type="term" value="F:carbon dioxide binding"/>
    <property type="evidence" value="ECO:0007669"/>
    <property type="project" value="TreeGrafter"/>
</dbReference>
<dbReference type="SUPFAM" id="SSF159127">
    <property type="entry name" value="HupF/HypC-like"/>
    <property type="match status" value="1"/>
</dbReference>
<gene>
    <name evidence="2" type="ORF">AQPW35_16200</name>
</gene>
<dbReference type="Pfam" id="PF01455">
    <property type="entry name" value="HupF_HypC"/>
    <property type="match status" value="1"/>
</dbReference>
<dbReference type="PROSITE" id="PS01097">
    <property type="entry name" value="HUPF_HYPC"/>
    <property type="match status" value="1"/>
</dbReference>
<dbReference type="GO" id="GO:0005506">
    <property type="term" value="F:iron ion binding"/>
    <property type="evidence" value="ECO:0007669"/>
    <property type="project" value="TreeGrafter"/>
</dbReference>